<dbReference type="Proteomes" id="UP000474104">
    <property type="component" value="Unassembled WGS sequence"/>
</dbReference>
<evidence type="ECO:0000313" key="1">
    <source>
        <dbReference type="EMBL" id="NDO67227.1"/>
    </source>
</evidence>
<protein>
    <submittedName>
        <fullName evidence="1">Uncharacterized protein</fullName>
    </submittedName>
</protein>
<evidence type="ECO:0000313" key="2">
    <source>
        <dbReference type="Proteomes" id="UP000474104"/>
    </source>
</evidence>
<reference evidence="1 2" key="1">
    <citation type="submission" date="2019-07" db="EMBL/GenBank/DDBJ databases">
        <title>Draft genome sequences of 15 bacterial species constituting the stable defined intestinal microbiota of the GM15 gnotobiotic mouse model.</title>
        <authorList>
            <person name="Elie C."/>
            <person name="Mathieu A."/>
            <person name="Saliou A."/>
            <person name="Darnaud M."/>
            <person name="Leulier F."/>
            <person name="Tamellini A."/>
        </authorList>
    </citation>
    <scope>NUCLEOTIDE SEQUENCE [LARGE SCALE GENOMIC DNA]</scope>
    <source>
        <strain evidence="2">ASF 502</strain>
    </source>
</reference>
<organism evidence="1 2">
    <name type="scientific">Schaedlerella arabinosiphila</name>
    <dbReference type="NCBI Taxonomy" id="2044587"/>
    <lineage>
        <taxon>Bacteria</taxon>
        <taxon>Bacillati</taxon>
        <taxon>Bacillota</taxon>
        <taxon>Clostridia</taxon>
        <taxon>Lachnospirales</taxon>
        <taxon>Lachnospiraceae</taxon>
        <taxon>Schaedlerella</taxon>
    </lineage>
</organism>
<accession>A0A9X5C6W7</accession>
<dbReference type="AlphaFoldDB" id="A0A9X5C6W7"/>
<dbReference type="RefSeq" id="WP_004068341.1">
    <property type="nucleotide sequence ID" value="NZ_CASCYM010000005.1"/>
</dbReference>
<comment type="caution">
    <text evidence="1">The sequence shown here is derived from an EMBL/GenBank/DDBJ whole genome shotgun (WGS) entry which is preliminary data.</text>
</comment>
<sequence length="69" mass="7935">MNKEKVFYLCDGEVENCKKTRCYKNGGDCNYTTNISHAKNFHRTDAPYPVFYENEAVPGEPDTAMVIEH</sequence>
<dbReference type="OrthoDB" id="2088363at2"/>
<proteinExistence type="predicted"/>
<dbReference type="EMBL" id="VIRB01000001">
    <property type="protein sequence ID" value="NDO67227.1"/>
    <property type="molecule type" value="Genomic_DNA"/>
</dbReference>
<gene>
    <name evidence="1" type="ORF">FMM80_00145</name>
</gene>
<name>A0A9X5C6W7_9FIRM</name>